<dbReference type="Pfam" id="PF19299">
    <property type="entry name" value="DUF5914"/>
    <property type="match status" value="1"/>
</dbReference>
<feature type="region of interest" description="Disordered" evidence="6">
    <location>
        <begin position="1"/>
        <end position="23"/>
    </location>
</feature>
<dbReference type="InterPro" id="IPR017941">
    <property type="entry name" value="Rieske_2Fe-2S"/>
</dbReference>
<dbReference type="Gene3D" id="2.102.10.10">
    <property type="entry name" value="Rieske [2Fe-2S] iron-sulphur domain"/>
    <property type="match status" value="1"/>
</dbReference>
<dbReference type="EMBL" id="BAAASZ010000023">
    <property type="protein sequence ID" value="GAA2446692.1"/>
    <property type="molecule type" value="Genomic_DNA"/>
</dbReference>
<keyword evidence="2" id="KW-0479">Metal-binding</keyword>
<organism evidence="8 9">
    <name type="scientific">Streptomyces macrosporus</name>
    <dbReference type="NCBI Taxonomy" id="44032"/>
    <lineage>
        <taxon>Bacteria</taxon>
        <taxon>Bacillati</taxon>
        <taxon>Actinomycetota</taxon>
        <taxon>Actinomycetes</taxon>
        <taxon>Kitasatosporales</taxon>
        <taxon>Streptomycetaceae</taxon>
        <taxon>Streptomyces</taxon>
    </lineage>
</organism>
<sequence>MTSDTPRSARPENRRPALRLPRRGLPLRLASPVDWARQRPTWREASPAVIAAALKRAAARPSGNWYVLGPSERIRPGRPFGRTVAGTEVVAWRDATGRLVAGPGACPHLGAPLRESPVCRGRLVCHWHGLALDGRGTAGWEPFPAHDDGVLAWVRLDAAGGEEPLDRPVLPDRPPRAASLVAVTETAGVCEPEDVVANRLDPWHGAWFHPYSFSDLTVVQAPSAGADPAGPEEDRFVVRVTFKVGPRGAVPVRAVFTSPEPRTVVMRIVEGEGTGSVVETHATPLGTDDRGRPRTAVTEAILATSDRPGFALARAAAPLLRPLVRRTAARLWRDDLAYAERRRHLRGTGRFPG</sequence>
<proteinExistence type="predicted"/>
<dbReference type="Pfam" id="PF00355">
    <property type="entry name" value="Rieske"/>
    <property type="match status" value="1"/>
</dbReference>
<evidence type="ECO:0000256" key="5">
    <source>
        <dbReference type="ARBA" id="ARBA00023014"/>
    </source>
</evidence>
<evidence type="ECO:0000256" key="2">
    <source>
        <dbReference type="ARBA" id="ARBA00022723"/>
    </source>
</evidence>
<evidence type="ECO:0000313" key="8">
    <source>
        <dbReference type="EMBL" id="GAA2446692.1"/>
    </source>
</evidence>
<feature type="domain" description="Rieske" evidence="7">
    <location>
        <begin position="65"/>
        <end position="154"/>
    </location>
</feature>
<evidence type="ECO:0000313" key="9">
    <source>
        <dbReference type="Proteomes" id="UP001501638"/>
    </source>
</evidence>
<dbReference type="RefSeq" id="WP_344323450.1">
    <property type="nucleotide sequence ID" value="NZ_BAAASZ010000023.1"/>
</dbReference>
<keyword evidence="9" id="KW-1185">Reference proteome</keyword>
<dbReference type="InterPro" id="IPR036922">
    <property type="entry name" value="Rieske_2Fe-2S_sf"/>
</dbReference>
<dbReference type="PANTHER" id="PTHR21266">
    <property type="entry name" value="IRON-SULFUR DOMAIN CONTAINING PROTEIN"/>
    <property type="match status" value="1"/>
</dbReference>
<protein>
    <submittedName>
        <fullName evidence="8">DUF5914 domain-containing protein</fullName>
    </submittedName>
</protein>
<dbReference type="PANTHER" id="PTHR21266:SF60">
    <property type="entry name" value="3-KETOSTEROID-9-ALPHA-MONOOXYGENASE, OXYGENASE COMPONENT"/>
    <property type="match status" value="1"/>
</dbReference>
<keyword evidence="3" id="KW-0560">Oxidoreductase</keyword>
<keyword evidence="4" id="KW-0408">Iron</keyword>
<evidence type="ECO:0000259" key="7">
    <source>
        <dbReference type="PROSITE" id="PS51296"/>
    </source>
</evidence>
<keyword evidence="5" id="KW-0411">Iron-sulfur</keyword>
<dbReference type="InterPro" id="IPR045612">
    <property type="entry name" value="DUF5914"/>
</dbReference>
<gene>
    <name evidence="8" type="ORF">GCM10010405_32640</name>
</gene>
<dbReference type="Proteomes" id="UP001501638">
    <property type="component" value="Unassembled WGS sequence"/>
</dbReference>
<evidence type="ECO:0000256" key="6">
    <source>
        <dbReference type="SAM" id="MobiDB-lite"/>
    </source>
</evidence>
<name>A0ABN3K4M5_9ACTN</name>
<dbReference type="InterPro" id="IPR050584">
    <property type="entry name" value="Cholesterol_7-desaturase"/>
</dbReference>
<evidence type="ECO:0000256" key="1">
    <source>
        <dbReference type="ARBA" id="ARBA00022714"/>
    </source>
</evidence>
<evidence type="ECO:0000256" key="4">
    <source>
        <dbReference type="ARBA" id="ARBA00023004"/>
    </source>
</evidence>
<dbReference type="PROSITE" id="PS51296">
    <property type="entry name" value="RIESKE"/>
    <property type="match status" value="1"/>
</dbReference>
<accession>A0ABN3K4M5</accession>
<keyword evidence="1" id="KW-0001">2Fe-2S</keyword>
<comment type="caution">
    <text evidence="8">The sequence shown here is derived from an EMBL/GenBank/DDBJ whole genome shotgun (WGS) entry which is preliminary data.</text>
</comment>
<evidence type="ECO:0000256" key="3">
    <source>
        <dbReference type="ARBA" id="ARBA00023002"/>
    </source>
</evidence>
<reference evidence="8 9" key="1">
    <citation type="journal article" date="2019" name="Int. J. Syst. Evol. Microbiol.">
        <title>The Global Catalogue of Microorganisms (GCM) 10K type strain sequencing project: providing services to taxonomists for standard genome sequencing and annotation.</title>
        <authorList>
            <consortium name="The Broad Institute Genomics Platform"/>
            <consortium name="The Broad Institute Genome Sequencing Center for Infectious Disease"/>
            <person name="Wu L."/>
            <person name="Ma J."/>
        </authorList>
    </citation>
    <scope>NUCLEOTIDE SEQUENCE [LARGE SCALE GENOMIC DNA]</scope>
    <source>
        <strain evidence="8 9">JCM 6305</strain>
    </source>
</reference>
<dbReference type="SUPFAM" id="SSF50022">
    <property type="entry name" value="ISP domain"/>
    <property type="match status" value="1"/>
</dbReference>